<evidence type="ECO:0000259" key="2">
    <source>
        <dbReference type="PROSITE" id="PS50238"/>
    </source>
</evidence>
<sequence length="618" mass="70064">MERIFYSANTADPVTDLPIYLFDTSFLPTPEEINYEELIPVLLQKVPRHPFCLIVFSLGLNRISWVWGLKFLKRFLSDKQNMTNLQKMVTVHESWLVKSLTQILTNYHLTMKNLNSINRYIDIGSSNIVELFALYNANQVKLINCSSLSQLSNYFDITKLKISLAVYRYDAKIAPLELAMRYKPLINQYTAIDYNKNPLFMHHFTQLLAIVQTHGTEVELLFHRPGNKTSTDVLYNCINRNQILWINDWDIYCIGGVVKRITSELPVTLIPVDMIPLPVADTMSYSLSLYLKLDEFHTQQGQGYNRLLWELLGLASKLLKAAEITKHTANSLARSLAHCMSHQVVSSHSKDQIAIVVRVLTHMIEWWDEIGIEVATEPLQPVERELEREQKAPPLPPRKQTSQELKINDSYNMSFDHTMNDTFSDDEPDLHEQLMALGDIEEESPPPKPPRRRSSQEQAVAEGPPKPSFLRHSRNLSGTVPNVSAHARTRSVGGLVDTNFNATPRKDALMSPVTTNSQFSRIQSTSNSSLSSVDSAVIQEVSAVIQAKKMLSDVSNIALELPTQKYKVAEPQLRSPAATKPAPPPIPVKKPVIRGRKVGELARLFEERCEGLELLRTM</sequence>
<dbReference type="SMART" id="SM00324">
    <property type="entry name" value="RhoGAP"/>
    <property type="match status" value="1"/>
</dbReference>
<dbReference type="AlphaFoldDB" id="A0A642UBY7"/>
<gene>
    <name evidence="3" type="ORF">DIURU_005815</name>
</gene>
<keyword evidence="4" id="KW-1185">Reference proteome</keyword>
<evidence type="ECO:0000313" key="4">
    <source>
        <dbReference type="Proteomes" id="UP000449547"/>
    </source>
</evidence>
<dbReference type="VEuPathDB" id="FungiDB:DIURU_005815"/>
<dbReference type="RefSeq" id="XP_034009422.1">
    <property type="nucleotide sequence ID" value="XM_034158839.1"/>
</dbReference>
<dbReference type="OrthoDB" id="410651at2759"/>
<dbReference type="GeneID" id="54784466"/>
<dbReference type="CDD" id="cd00159">
    <property type="entry name" value="RhoGAP"/>
    <property type="match status" value="1"/>
</dbReference>
<dbReference type="OMA" id="LIWINDW"/>
<dbReference type="InterPro" id="IPR036865">
    <property type="entry name" value="CRAL-TRIO_dom_sf"/>
</dbReference>
<dbReference type="PROSITE" id="PS50238">
    <property type="entry name" value="RHOGAP"/>
    <property type="match status" value="1"/>
</dbReference>
<dbReference type="Gene3D" id="3.40.525.10">
    <property type="entry name" value="CRAL-TRIO lipid binding domain"/>
    <property type="match status" value="1"/>
</dbReference>
<dbReference type="EMBL" id="SWFT01000165">
    <property type="protein sequence ID" value="KAA8896443.1"/>
    <property type="molecule type" value="Genomic_DNA"/>
</dbReference>
<dbReference type="Gene3D" id="1.10.555.10">
    <property type="entry name" value="Rho GTPase activation protein"/>
    <property type="match status" value="1"/>
</dbReference>
<protein>
    <recommendedName>
        <fullName evidence="2">Rho-GAP domain-containing protein</fullName>
    </recommendedName>
</protein>
<feature type="domain" description="Rho-GAP" evidence="2">
    <location>
        <begin position="174"/>
        <end position="371"/>
    </location>
</feature>
<dbReference type="Proteomes" id="UP000449547">
    <property type="component" value="Unassembled WGS sequence"/>
</dbReference>
<dbReference type="InterPro" id="IPR001251">
    <property type="entry name" value="CRAL-TRIO_dom"/>
</dbReference>
<comment type="caution">
    <text evidence="3">The sequence shown here is derived from an EMBL/GenBank/DDBJ whole genome shotgun (WGS) entry which is preliminary data.</text>
</comment>
<evidence type="ECO:0000313" key="3">
    <source>
        <dbReference type="EMBL" id="KAA8896443.1"/>
    </source>
</evidence>
<feature type="region of interest" description="Disordered" evidence="1">
    <location>
        <begin position="383"/>
        <end position="406"/>
    </location>
</feature>
<evidence type="ECO:0000256" key="1">
    <source>
        <dbReference type="SAM" id="MobiDB-lite"/>
    </source>
</evidence>
<name>A0A642UBY7_DIURU</name>
<dbReference type="GO" id="GO:0007165">
    <property type="term" value="P:signal transduction"/>
    <property type="evidence" value="ECO:0007669"/>
    <property type="project" value="InterPro"/>
</dbReference>
<reference evidence="3 4" key="1">
    <citation type="submission" date="2019-07" db="EMBL/GenBank/DDBJ databases">
        <title>Genome assembly of two rare yeast pathogens: Diutina rugosa and Trichomonascus ciferrii.</title>
        <authorList>
            <person name="Mixao V."/>
            <person name="Saus E."/>
            <person name="Hansen A."/>
            <person name="Lass-Flor C."/>
            <person name="Gabaldon T."/>
        </authorList>
    </citation>
    <scope>NUCLEOTIDE SEQUENCE [LARGE SCALE GENOMIC DNA]</scope>
    <source>
        <strain evidence="3 4">CBS 613</strain>
    </source>
</reference>
<dbReference type="InterPro" id="IPR008936">
    <property type="entry name" value="Rho_GTPase_activation_prot"/>
</dbReference>
<dbReference type="InterPro" id="IPR000198">
    <property type="entry name" value="RhoGAP_dom"/>
</dbReference>
<proteinExistence type="predicted"/>
<feature type="region of interest" description="Disordered" evidence="1">
    <location>
        <begin position="440"/>
        <end position="485"/>
    </location>
</feature>
<accession>A0A642UBY7</accession>
<dbReference type="SUPFAM" id="SSF48350">
    <property type="entry name" value="GTPase activation domain, GAP"/>
    <property type="match status" value="1"/>
</dbReference>
<organism evidence="3 4">
    <name type="scientific">Diutina rugosa</name>
    <name type="common">Yeast</name>
    <name type="synonym">Candida rugosa</name>
    <dbReference type="NCBI Taxonomy" id="5481"/>
    <lineage>
        <taxon>Eukaryota</taxon>
        <taxon>Fungi</taxon>
        <taxon>Dikarya</taxon>
        <taxon>Ascomycota</taxon>
        <taxon>Saccharomycotina</taxon>
        <taxon>Pichiomycetes</taxon>
        <taxon>Debaryomycetaceae</taxon>
        <taxon>Diutina</taxon>
    </lineage>
</organism>
<dbReference type="Pfam" id="PF13716">
    <property type="entry name" value="CRAL_TRIO_2"/>
    <property type="match status" value="1"/>
</dbReference>
<dbReference type="Pfam" id="PF00620">
    <property type="entry name" value="RhoGAP"/>
    <property type="match status" value="1"/>
</dbReference>